<dbReference type="EMBL" id="OV651821">
    <property type="protein sequence ID" value="CAH1115009.1"/>
    <property type="molecule type" value="Genomic_DNA"/>
</dbReference>
<name>A0A9P0GIN1_9CUCU</name>
<dbReference type="OrthoDB" id="3064516at2759"/>
<dbReference type="Gene3D" id="1.10.150.900">
    <property type="match status" value="1"/>
</dbReference>
<dbReference type="PANTHER" id="PTHR45892:SF1">
    <property type="entry name" value="AMINOACYLASE-1"/>
    <property type="match status" value="1"/>
</dbReference>
<evidence type="ECO:0008006" key="3">
    <source>
        <dbReference type="Google" id="ProtNLM"/>
    </source>
</evidence>
<reference evidence="1" key="1">
    <citation type="submission" date="2022-01" db="EMBL/GenBank/DDBJ databases">
        <authorList>
            <person name="King R."/>
        </authorList>
    </citation>
    <scope>NUCLEOTIDE SEQUENCE</scope>
</reference>
<evidence type="ECO:0000313" key="1">
    <source>
        <dbReference type="EMBL" id="CAH1115009.1"/>
    </source>
</evidence>
<keyword evidence="2" id="KW-1185">Reference proteome</keyword>
<sequence length="63" mass="7134">MRAIGVPALGFSPINGTPELLHDHNEYLNIDIFLEGIALYQKIIEKISNVAGYVRIKEKRLKL</sequence>
<dbReference type="GO" id="GO:0004046">
    <property type="term" value="F:aminoacylase activity"/>
    <property type="evidence" value="ECO:0007669"/>
    <property type="project" value="TreeGrafter"/>
</dbReference>
<dbReference type="InterPro" id="IPR052083">
    <property type="entry name" value="Aminoacylase-1_M20A"/>
</dbReference>
<dbReference type="AlphaFoldDB" id="A0A9P0GIN1"/>
<dbReference type="PANTHER" id="PTHR45892">
    <property type="entry name" value="AMINOACYLASE-1"/>
    <property type="match status" value="1"/>
</dbReference>
<dbReference type="SUPFAM" id="SSF53187">
    <property type="entry name" value="Zn-dependent exopeptidases"/>
    <property type="match status" value="1"/>
</dbReference>
<gene>
    <name evidence="1" type="ORF">PSYICH_LOCUS15209</name>
</gene>
<proteinExistence type="predicted"/>
<protein>
    <recommendedName>
        <fullName evidence="3">Aminoacylase</fullName>
    </recommendedName>
</protein>
<organism evidence="1 2">
    <name type="scientific">Psylliodes chrysocephalus</name>
    <dbReference type="NCBI Taxonomy" id="3402493"/>
    <lineage>
        <taxon>Eukaryota</taxon>
        <taxon>Metazoa</taxon>
        <taxon>Ecdysozoa</taxon>
        <taxon>Arthropoda</taxon>
        <taxon>Hexapoda</taxon>
        <taxon>Insecta</taxon>
        <taxon>Pterygota</taxon>
        <taxon>Neoptera</taxon>
        <taxon>Endopterygota</taxon>
        <taxon>Coleoptera</taxon>
        <taxon>Polyphaga</taxon>
        <taxon>Cucujiformia</taxon>
        <taxon>Chrysomeloidea</taxon>
        <taxon>Chrysomelidae</taxon>
        <taxon>Galerucinae</taxon>
        <taxon>Alticini</taxon>
        <taxon>Psylliodes</taxon>
    </lineage>
</organism>
<dbReference type="Proteomes" id="UP001153636">
    <property type="component" value="Chromosome 9"/>
</dbReference>
<accession>A0A9P0GIN1</accession>
<evidence type="ECO:0000313" key="2">
    <source>
        <dbReference type="Proteomes" id="UP001153636"/>
    </source>
</evidence>